<sequence>MAARAGVSKRRVSHVPITTPDAPSLSFMEDLFGEEFPEAFANAGQQARMNWKSILDLPAELLAIVSEDLSKLDIKRLRLSNKYLAQNVDLRIDRVFVSPNRTNLVCLDQILNHPRYKFQVKEIVWDDAQLDEYLDLESFRRVLDVDDANMQREIENMLEWDIWFLELDEHRKYDHDDFFAGDGSLTEIAKGILLRQNSESARDIIARNAMRMSVEESWDYYQLLYEEEQDIITRRMDAVALRRALETCPNLRKITLTSAVWHPWQLQPCYHTPFHRSLPPGFRKPSVWPWLSYRPHATSSQVAHRDNTLKSLVNDKADSLPKEFRGYTIVVSTLLATNNSTISEFIIDPEMETTGISHQLFATPSADWYDTASLAFQLPLTRLKLCINSYGANHASIASYLRSGQIKAVLHHLLSLEHFDFSPNCYARRGTVSVTRVTNGILHWQDIIPDTIMARLKSLTIRNANMIFEEVEDMIISLASVHHVTLDNIFMLSQHKSSTYYELFRELQIHYGATASEKPRPAFTAVEPISTGPTRYRAKLVCEELSYWVHGEGGDDACPFNDSDYRQIKDDVGWVVDDRDREFSMLATDWVQTPEGRRYMEGRVLY</sequence>
<comment type="caution">
    <text evidence="1">The sequence shown here is derived from an EMBL/GenBank/DDBJ whole genome shotgun (WGS) entry which is preliminary data.</text>
</comment>
<dbReference type="AlphaFoldDB" id="A0A8K0R921"/>
<reference evidence="1" key="1">
    <citation type="journal article" date="2021" name="Nat. Commun.">
        <title>Genetic determinants of endophytism in the Arabidopsis root mycobiome.</title>
        <authorList>
            <person name="Mesny F."/>
            <person name="Miyauchi S."/>
            <person name="Thiergart T."/>
            <person name="Pickel B."/>
            <person name="Atanasova L."/>
            <person name="Karlsson M."/>
            <person name="Huettel B."/>
            <person name="Barry K.W."/>
            <person name="Haridas S."/>
            <person name="Chen C."/>
            <person name="Bauer D."/>
            <person name="Andreopoulos W."/>
            <person name="Pangilinan J."/>
            <person name="LaButti K."/>
            <person name="Riley R."/>
            <person name="Lipzen A."/>
            <person name="Clum A."/>
            <person name="Drula E."/>
            <person name="Henrissat B."/>
            <person name="Kohler A."/>
            <person name="Grigoriev I.V."/>
            <person name="Martin F.M."/>
            <person name="Hacquard S."/>
        </authorList>
    </citation>
    <scope>NUCLEOTIDE SEQUENCE</scope>
    <source>
        <strain evidence="1">MPI-SDFR-AT-0120</strain>
    </source>
</reference>
<protein>
    <recommendedName>
        <fullName evidence="3">F-box domain-containing protein</fullName>
    </recommendedName>
</protein>
<dbReference type="Proteomes" id="UP000813461">
    <property type="component" value="Unassembled WGS sequence"/>
</dbReference>
<name>A0A8K0R921_9PLEO</name>
<organism evidence="1 2">
    <name type="scientific">Paraphoma chrysanthemicola</name>
    <dbReference type="NCBI Taxonomy" id="798071"/>
    <lineage>
        <taxon>Eukaryota</taxon>
        <taxon>Fungi</taxon>
        <taxon>Dikarya</taxon>
        <taxon>Ascomycota</taxon>
        <taxon>Pezizomycotina</taxon>
        <taxon>Dothideomycetes</taxon>
        <taxon>Pleosporomycetidae</taxon>
        <taxon>Pleosporales</taxon>
        <taxon>Pleosporineae</taxon>
        <taxon>Phaeosphaeriaceae</taxon>
        <taxon>Paraphoma</taxon>
    </lineage>
</organism>
<evidence type="ECO:0000313" key="1">
    <source>
        <dbReference type="EMBL" id="KAH7088819.1"/>
    </source>
</evidence>
<dbReference type="EMBL" id="JAGMVJ010000007">
    <property type="protein sequence ID" value="KAH7088819.1"/>
    <property type="molecule type" value="Genomic_DNA"/>
</dbReference>
<evidence type="ECO:0000313" key="2">
    <source>
        <dbReference type="Proteomes" id="UP000813461"/>
    </source>
</evidence>
<dbReference type="OrthoDB" id="5422579at2759"/>
<evidence type="ECO:0008006" key="3">
    <source>
        <dbReference type="Google" id="ProtNLM"/>
    </source>
</evidence>
<accession>A0A8K0R921</accession>
<keyword evidence="2" id="KW-1185">Reference proteome</keyword>
<proteinExistence type="predicted"/>
<gene>
    <name evidence="1" type="ORF">FB567DRAFT_440683</name>
</gene>